<evidence type="ECO:0000259" key="1">
    <source>
        <dbReference type="Pfam" id="PF01208"/>
    </source>
</evidence>
<feature type="domain" description="Uroporphyrinogen decarboxylase (URO-D)" evidence="1">
    <location>
        <begin position="186"/>
        <end position="374"/>
    </location>
</feature>
<dbReference type="PANTHER" id="PTHR47099:SF1">
    <property type="entry name" value="METHYLCOBAMIDE:COM METHYLTRANSFERASE MTBA"/>
    <property type="match status" value="1"/>
</dbReference>
<sequence>MARETMTREERVFAAINLEKPDRTPLGPLLTNHGAAALTGRTQAEVHLDPHAALDAFLEVFDRHDGWDMFEYPTPCMPVRWGYKAGLEVKIPGRDLPEDYVPQPHEQEAVKVEDFEKIAEVGWKKFAEEDLIYRVTDLSQDELDKINGASVNVTERALKEWGKRDVVTACLAEDYHPFFKLSLGRSMMKFTEDLYYRPDVVEKVMKKMTEETIESILSDAKKYDTKIIGLVEERASAYFYPLDIFERFWMPYTMQIVDALHSEGLVAHFHCDCNWEKNLPYLKQLPKKSSIIALDGTTDIFKAKEILGDHLCLEGDVHPSLNSIGKPEEVEAYVKRLIDEVGYNGGLIIGVGCEVPSTCKRENFKMMIDTGKNYEFSKKQK</sequence>
<dbReference type="OrthoDB" id="1914371at2"/>
<accession>A0A1M6M3J1</accession>
<reference evidence="2 3" key="1">
    <citation type="submission" date="2016-11" db="EMBL/GenBank/DDBJ databases">
        <authorList>
            <person name="Jaros S."/>
            <person name="Januszkiewicz K."/>
            <person name="Wedrychowicz H."/>
        </authorList>
    </citation>
    <scope>NUCLEOTIDE SEQUENCE [LARGE SCALE GENOMIC DNA]</scope>
    <source>
        <strain evidence="2 3">DSM 17477</strain>
    </source>
</reference>
<dbReference type="PANTHER" id="PTHR47099">
    <property type="entry name" value="METHYLCOBAMIDE:COM METHYLTRANSFERASE MTBA"/>
    <property type="match status" value="1"/>
</dbReference>
<keyword evidence="3" id="KW-1185">Reference proteome</keyword>
<gene>
    <name evidence="2" type="ORF">SAMN02745751_03346</name>
</gene>
<dbReference type="InterPro" id="IPR052024">
    <property type="entry name" value="Methanogen_methyltrans"/>
</dbReference>
<evidence type="ECO:0000313" key="2">
    <source>
        <dbReference type="EMBL" id="SHJ78009.1"/>
    </source>
</evidence>
<name>A0A1M6M3J1_9FIRM</name>
<dbReference type="Pfam" id="PF01208">
    <property type="entry name" value="URO-D"/>
    <property type="match status" value="1"/>
</dbReference>
<dbReference type="AlphaFoldDB" id="A0A1M6M3J1"/>
<dbReference type="Gene3D" id="3.20.20.210">
    <property type="match status" value="1"/>
</dbReference>
<dbReference type="Proteomes" id="UP000184052">
    <property type="component" value="Unassembled WGS sequence"/>
</dbReference>
<dbReference type="GO" id="GO:0006779">
    <property type="term" value="P:porphyrin-containing compound biosynthetic process"/>
    <property type="evidence" value="ECO:0007669"/>
    <property type="project" value="InterPro"/>
</dbReference>
<evidence type="ECO:0000313" key="3">
    <source>
        <dbReference type="Proteomes" id="UP000184052"/>
    </source>
</evidence>
<proteinExistence type="predicted"/>
<dbReference type="GO" id="GO:0004853">
    <property type="term" value="F:uroporphyrinogen decarboxylase activity"/>
    <property type="evidence" value="ECO:0007669"/>
    <property type="project" value="InterPro"/>
</dbReference>
<dbReference type="EMBL" id="FQZL01000037">
    <property type="protein sequence ID" value="SHJ78009.1"/>
    <property type="molecule type" value="Genomic_DNA"/>
</dbReference>
<dbReference type="STRING" id="1121476.SAMN02745751_03346"/>
<dbReference type="SUPFAM" id="SSF51726">
    <property type="entry name" value="UROD/MetE-like"/>
    <property type="match status" value="1"/>
</dbReference>
<protein>
    <submittedName>
        <fullName evidence="2">Uroporphyrinogen-III decarboxylase</fullName>
    </submittedName>
</protein>
<dbReference type="InterPro" id="IPR038071">
    <property type="entry name" value="UROD/MetE-like_sf"/>
</dbReference>
<dbReference type="InterPro" id="IPR000257">
    <property type="entry name" value="Uroporphyrinogen_deCOase"/>
</dbReference>
<dbReference type="RefSeq" id="WP_073050705.1">
    <property type="nucleotide sequence ID" value="NZ_FQZL01000037.1"/>
</dbReference>
<organism evidence="2 3">
    <name type="scientific">Dethiosulfatibacter aminovorans DSM 17477</name>
    <dbReference type="NCBI Taxonomy" id="1121476"/>
    <lineage>
        <taxon>Bacteria</taxon>
        <taxon>Bacillati</taxon>
        <taxon>Bacillota</taxon>
        <taxon>Tissierellia</taxon>
        <taxon>Dethiosulfatibacter</taxon>
    </lineage>
</organism>